<reference evidence="1" key="1">
    <citation type="journal article" date="2007" name="PLoS ONE">
        <title>The first genome sequence of an elite grapevine cultivar (Pinot noir Vitis vinifera L.): coping with a highly heterozygous genome.</title>
        <authorList>
            <person name="Velasco R."/>
            <person name="Zharkikh A."/>
            <person name="Troggio M."/>
            <person name="Cartwright D.A."/>
            <person name="Cestaro A."/>
            <person name="Pruss D."/>
            <person name="Pindo M."/>
            <person name="FitzGerald L.M."/>
            <person name="Vezzulli S."/>
            <person name="Reid J."/>
            <person name="Malacarne G."/>
            <person name="Iliev D."/>
            <person name="Coppola G."/>
            <person name="Wardell B."/>
            <person name="Micheletti D."/>
            <person name="Macalma T."/>
            <person name="Facci M."/>
            <person name="Mitchell J.T."/>
            <person name="Perazzolli M."/>
            <person name="Eldredge G."/>
            <person name="Gatto P."/>
            <person name="Oyzerski R."/>
            <person name="Moretto M."/>
            <person name="Gutin N."/>
            <person name="Stefanini M."/>
            <person name="Chen Y."/>
            <person name="Segala C."/>
            <person name="Davenport C."/>
            <person name="Dematte L."/>
            <person name="Mraz A."/>
            <person name="Battilana J."/>
            <person name="Stormo K."/>
            <person name="Costa F."/>
            <person name="Tao Q."/>
            <person name="Si-Ammour A."/>
            <person name="Harkins T."/>
            <person name="Lackey A."/>
            <person name="Perbost C."/>
            <person name="Taillon B."/>
            <person name="Stella A."/>
            <person name="Solovyev V."/>
            <person name="Fawcett J.A."/>
            <person name="Sterck L."/>
            <person name="Vandepoele K."/>
            <person name="Grando S.M."/>
            <person name="Toppo S."/>
            <person name="Moser C."/>
            <person name="Lanchbury J."/>
            <person name="Bogden R."/>
            <person name="Skolnick M."/>
            <person name="Sgaramella V."/>
            <person name="Bhatnagar S.K."/>
            <person name="Fontana P."/>
            <person name="Gutin A."/>
            <person name="Van de Peer Y."/>
            <person name="Salamini F."/>
            <person name="Viola R."/>
        </authorList>
    </citation>
    <scope>NUCLEOTIDE SEQUENCE</scope>
</reference>
<gene>
    <name evidence="1" type="ORF">VITISV_021524</name>
</gene>
<evidence type="ECO:0000313" key="1">
    <source>
        <dbReference type="EMBL" id="CAN76774.1"/>
    </source>
</evidence>
<organism evidence="1">
    <name type="scientific">Vitis vinifera</name>
    <name type="common">Grape</name>
    <dbReference type="NCBI Taxonomy" id="29760"/>
    <lineage>
        <taxon>Eukaryota</taxon>
        <taxon>Viridiplantae</taxon>
        <taxon>Streptophyta</taxon>
        <taxon>Embryophyta</taxon>
        <taxon>Tracheophyta</taxon>
        <taxon>Spermatophyta</taxon>
        <taxon>Magnoliopsida</taxon>
        <taxon>eudicotyledons</taxon>
        <taxon>Gunneridae</taxon>
        <taxon>Pentapetalae</taxon>
        <taxon>rosids</taxon>
        <taxon>Vitales</taxon>
        <taxon>Vitaceae</taxon>
        <taxon>Viteae</taxon>
        <taxon>Vitis</taxon>
    </lineage>
</organism>
<dbReference type="EMBL" id="AM456122">
    <property type="protein sequence ID" value="CAN76774.1"/>
    <property type="molecule type" value="Genomic_DNA"/>
</dbReference>
<protein>
    <submittedName>
        <fullName evidence="1">Uncharacterized protein</fullName>
    </submittedName>
</protein>
<proteinExistence type="predicted"/>
<sequence length="186" mass="20859">MSHLHFATVGHIFEALPGAQIMYTISCFKSWEVRSPELQTVHNLELKQRSYGHLKTSAQSLAGISQPRHHLEGCFAAVKPLFGTRVPFSSTVPLILKLRYSCEITFELRNGYEMISKLRNGCEITSKHRNGLQIAKLTCEMEEEPIAPAKETMPPKETTRTEAKVLIQPIQEATTDTSAPHDLTIT</sequence>
<accession>A5BE10</accession>
<dbReference type="AlphaFoldDB" id="A5BE10"/>
<name>A5BE10_VITVI</name>